<comment type="caution">
    <text evidence="3">The sequence shown here is derived from an EMBL/GenBank/DDBJ whole genome shotgun (WGS) entry which is preliminary data.</text>
</comment>
<sequence length="408" mass="47289">MTKVLWFSNTPANADEYFNNEIKQTGGWLKSLDLLMQDHIDLHIAFKTHLSISPFEYKKTTYYPITIKKSLSKKILNFFNLQKYNYLDQYQKLIMEINPDVIHIHGTESDFGLIYKYTDKPIVVSIQGNLTVYTHKFFSGLSKNKINKYFIRKSFPFIDNFMFTFRNMKNESKIESEILKNSKYIIGRTDWDKNITKVLSPQNTYFHNDEVLRDGFYKNVWDLDWDKNQKIIIHTTTGDSPYKGFETILQAANLLLKLNIDFEWRLAGLNEKSLITKVVKSNVGNYIKLLGNLNENELIQNLKSSHIYVMPSHIENSPNSLCEAMILGVPCISAHVGGTGSILKNKKEGVLIQDGDPWMLAGTILEFVQNFEQAKVYGKQARKTALIRHNKEKISNDLKLIYNKIVNE</sequence>
<dbReference type="Pfam" id="PF13477">
    <property type="entry name" value="Glyco_trans_4_2"/>
    <property type="match status" value="1"/>
</dbReference>
<dbReference type="RefSeq" id="WP_097554539.1">
    <property type="nucleotide sequence ID" value="NZ_PCMW01000068.1"/>
</dbReference>
<evidence type="ECO:0000259" key="1">
    <source>
        <dbReference type="Pfam" id="PF00534"/>
    </source>
</evidence>
<protein>
    <recommendedName>
        <fullName evidence="5">Glycosyltransferase involved in cell wall biosynthesis</fullName>
    </recommendedName>
</protein>
<dbReference type="InterPro" id="IPR050194">
    <property type="entry name" value="Glycosyltransferase_grp1"/>
</dbReference>
<reference evidence="3 4" key="1">
    <citation type="submission" date="2017-09" db="EMBL/GenBank/DDBJ databases">
        <title>Whole genomes of Flavobacteriaceae.</title>
        <authorList>
            <person name="Stine C."/>
            <person name="Li C."/>
            <person name="Tadesse D."/>
        </authorList>
    </citation>
    <scope>NUCLEOTIDE SEQUENCE [LARGE SCALE GENOMIC DNA]</scope>
    <source>
        <strain evidence="3 4">ATCC 35036</strain>
    </source>
</reference>
<dbReference type="GO" id="GO:0016757">
    <property type="term" value="F:glycosyltransferase activity"/>
    <property type="evidence" value="ECO:0007669"/>
    <property type="project" value="InterPro"/>
</dbReference>
<dbReference type="Gene3D" id="3.40.50.2000">
    <property type="entry name" value="Glycogen Phosphorylase B"/>
    <property type="match status" value="2"/>
</dbReference>
<accession>A0A2H3K9X9</accession>
<dbReference type="EMBL" id="PCMW01000068">
    <property type="protein sequence ID" value="PDS23142.1"/>
    <property type="molecule type" value="Genomic_DNA"/>
</dbReference>
<gene>
    <name evidence="3" type="ORF">B0A77_11545</name>
</gene>
<dbReference type="Proteomes" id="UP000220828">
    <property type="component" value="Unassembled WGS sequence"/>
</dbReference>
<dbReference type="Pfam" id="PF00534">
    <property type="entry name" value="Glycos_transf_1"/>
    <property type="match status" value="1"/>
</dbReference>
<name>A0A2H3K9X9_9FLAO</name>
<evidence type="ECO:0000259" key="2">
    <source>
        <dbReference type="Pfam" id="PF13477"/>
    </source>
</evidence>
<dbReference type="AlphaFoldDB" id="A0A2H3K9X9"/>
<evidence type="ECO:0000313" key="3">
    <source>
        <dbReference type="EMBL" id="PDS23142.1"/>
    </source>
</evidence>
<evidence type="ECO:0008006" key="5">
    <source>
        <dbReference type="Google" id="ProtNLM"/>
    </source>
</evidence>
<evidence type="ECO:0000313" key="4">
    <source>
        <dbReference type="Proteomes" id="UP000220828"/>
    </source>
</evidence>
<organism evidence="3 4">
    <name type="scientific">Flavobacterium branchiophilum</name>
    <dbReference type="NCBI Taxonomy" id="55197"/>
    <lineage>
        <taxon>Bacteria</taxon>
        <taxon>Pseudomonadati</taxon>
        <taxon>Bacteroidota</taxon>
        <taxon>Flavobacteriia</taxon>
        <taxon>Flavobacteriales</taxon>
        <taxon>Flavobacteriaceae</taxon>
        <taxon>Flavobacterium</taxon>
    </lineage>
</organism>
<dbReference type="PANTHER" id="PTHR45947:SF3">
    <property type="entry name" value="SULFOQUINOVOSYL TRANSFERASE SQD2"/>
    <property type="match status" value="1"/>
</dbReference>
<feature type="domain" description="Glycosyl transferase family 1" evidence="1">
    <location>
        <begin position="225"/>
        <end position="383"/>
    </location>
</feature>
<dbReference type="OrthoDB" id="1096251at2"/>
<dbReference type="CDD" id="cd03801">
    <property type="entry name" value="GT4_PimA-like"/>
    <property type="match status" value="1"/>
</dbReference>
<dbReference type="PANTHER" id="PTHR45947">
    <property type="entry name" value="SULFOQUINOVOSYL TRANSFERASE SQD2"/>
    <property type="match status" value="1"/>
</dbReference>
<proteinExistence type="predicted"/>
<dbReference type="InterPro" id="IPR028098">
    <property type="entry name" value="Glyco_trans_4-like_N"/>
</dbReference>
<dbReference type="SUPFAM" id="SSF53756">
    <property type="entry name" value="UDP-Glycosyltransferase/glycogen phosphorylase"/>
    <property type="match status" value="1"/>
</dbReference>
<feature type="domain" description="Glycosyltransferase subfamily 4-like N-terminal" evidence="2">
    <location>
        <begin position="33"/>
        <end position="155"/>
    </location>
</feature>
<dbReference type="InterPro" id="IPR001296">
    <property type="entry name" value="Glyco_trans_1"/>
</dbReference>